<dbReference type="Pfam" id="PF00084">
    <property type="entry name" value="Sushi"/>
    <property type="match status" value="1"/>
</dbReference>
<dbReference type="CDD" id="cd00033">
    <property type="entry name" value="CCP"/>
    <property type="match status" value="1"/>
</dbReference>
<protein>
    <submittedName>
        <fullName evidence="4">GABR1 protein</fullName>
    </submittedName>
</protein>
<name>A0A7L3M0D5_9CHAR</name>
<evidence type="ECO:0000256" key="2">
    <source>
        <dbReference type="PROSITE-ProRule" id="PRU00302"/>
    </source>
</evidence>
<comment type="caution">
    <text evidence="4">The sequence shown here is derived from an EMBL/GenBank/DDBJ whole genome shotgun (WGS) entry which is preliminary data.</text>
</comment>
<dbReference type="OrthoDB" id="17569at2759"/>
<dbReference type="AlphaFoldDB" id="A0A7L3M0D5"/>
<dbReference type="InterPro" id="IPR000436">
    <property type="entry name" value="Sushi_SCR_CCP_dom"/>
</dbReference>
<evidence type="ECO:0000313" key="4">
    <source>
        <dbReference type="EMBL" id="NXU60019.1"/>
    </source>
</evidence>
<keyword evidence="1" id="KW-1015">Disulfide bond</keyword>
<feature type="domain" description="Sushi" evidence="3">
    <location>
        <begin position="7"/>
        <end position="61"/>
    </location>
</feature>
<keyword evidence="5" id="KW-1185">Reference proteome</keyword>
<dbReference type="InterPro" id="IPR035976">
    <property type="entry name" value="Sushi/SCR/CCP_sf"/>
</dbReference>
<accession>A0A7L3M0D5</accession>
<feature type="non-terminal residue" evidence="4">
    <location>
        <position position="1"/>
    </location>
</feature>
<organism evidence="4 5">
    <name type="scientific">Turnix velox</name>
    <name type="common">Little buttonquail</name>
    <dbReference type="NCBI Taxonomy" id="2529409"/>
    <lineage>
        <taxon>Eukaryota</taxon>
        <taxon>Metazoa</taxon>
        <taxon>Chordata</taxon>
        <taxon>Craniata</taxon>
        <taxon>Vertebrata</taxon>
        <taxon>Euteleostomi</taxon>
        <taxon>Archelosauria</taxon>
        <taxon>Archosauria</taxon>
        <taxon>Dinosauria</taxon>
        <taxon>Saurischia</taxon>
        <taxon>Theropoda</taxon>
        <taxon>Coelurosauria</taxon>
        <taxon>Aves</taxon>
        <taxon>Neognathae</taxon>
        <taxon>Neoaves</taxon>
        <taxon>Charadriiformes</taxon>
        <taxon>Turnicidae</taxon>
        <taxon>Turnix</taxon>
    </lineage>
</organism>
<dbReference type="Proteomes" id="UP000582182">
    <property type="component" value="Unassembled WGS sequence"/>
</dbReference>
<evidence type="ECO:0000259" key="3">
    <source>
        <dbReference type="PROSITE" id="PS50923"/>
    </source>
</evidence>
<comment type="caution">
    <text evidence="2">Lacks conserved residue(s) required for the propagation of feature annotation.</text>
</comment>
<dbReference type="Gene3D" id="2.10.70.10">
    <property type="entry name" value="Complement Module, domain 1"/>
    <property type="match status" value="1"/>
</dbReference>
<dbReference type="SUPFAM" id="SSF57535">
    <property type="entry name" value="Complement control module/SCR domain"/>
    <property type="match status" value="1"/>
</dbReference>
<proteinExistence type="predicted"/>
<dbReference type="PROSITE" id="PS50923">
    <property type="entry name" value="SUSHI"/>
    <property type="match status" value="1"/>
</dbReference>
<dbReference type="EMBL" id="VZTY01049484">
    <property type="protein sequence ID" value="NXU60019.1"/>
    <property type="molecule type" value="Genomic_DNA"/>
</dbReference>
<evidence type="ECO:0000256" key="1">
    <source>
        <dbReference type="ARBA" id="ARBA00023157"/>
    </source>
</evidence>
<feature type="non-terminal residue" evidence="4">
    <location>
        <position position="61"/>
    </location>
</feature>
<keyword evidence="2" id="KW-0768">Sushi</keyword>
<gene>
    <name evidence="4" type="primary">Gabbr1</name>
    <name evidence="4" type="ORF">TURVEL_R14334</name>
</gene>
<evidence type="ECO:0000313" key="5">
    <source>
        <dbReference type="Proteomes" id="UP000582182"/>
    </source>
</evidence>
<sequence length="61" mass="6720">EHHVAVRTCPKVQLSLENGRVLAMGMEKVAVEGTWLEFSCDPGFHLLGSSTSNCTKMGRWS</sequence>
<reference evidence="4 5" key="1">
    <citation type="submission" date="2019-09" db="EMBL/GenBank/DDBJ databases">
        <title>Bird 10,000 Genomes (B10K) Project - Family phase.</title>
        <authorList>
            <person name="Zhang G."/>
        </authorList>
    </citation>
    <scope>NUCLEOTIDE SEQUENCE [LARGE SCALE GENOMIC DNA]</scope>
    <source>
        <strain evidence="4">B10K-DU-029-46</strain>
    </source>
</reference>